<proteinExistence type="inferred from homology"/>
<dbReference type="InterPro" id="IPR015424">
    <property type="entry name" value="PyrdxlP-dep_Trfase"/>
</dbReference>
<keyword evidence="3" id="KW-0805">Transcription regulation</keyword>
<keyword evidence="7" id="KW-0808">Transferase</keyword>
<keyword evidence="7" id="KW-0032">Aminotransferase</keyword>
<reference evidence="7" key="1">
    <citation type="submission" date="2021-03" db="EMBL/GenBank/DDBJ databases">
        <title>Comparative Genomics and Metabolomics in the genus Turicibacter.</title>
        <authorList>
            <person name="Maki J."/>
            <person name="Looft T."/>
        </authorList>
    </citation>
    <scope>NUCLEOTIDE SEQUENCE</scope>
    <source>
        <strain evidence="7">ISU324</strain>
    </source>
</reference>
<dbReference type="InterPro" id="IPR015422">
    <property type="entry name" value="PyrdxlP-dep_Trfase_small"/>
</dbReference>
<dbReference type="CDD" id="cd07377">
    <property type="entry name" value="WHTH_GntR"/>
    <property type="match status" value="1"/>
</dbReference>
<dbReference type="PANTHER" id="PTHR46577:SF2">
    <property type="entry name" value="TRANSCRIPTIONAL REGULATORY PROTEIN"/>
    <property type="match status" value="1"/>
</dbReference>
<protein>
    <submittedName>
        <fullName evidence="7">PLP-dependent aminotransferase family protein</fullName>
    </submittedName>
</protein>
<dbReference type="GO" id="GO:0003700">
    <property type="term" value="F:DNA-binding transcription factor activity"/>
    <property type="evidence" value="ECO:0007669"/>
    <property type="project" value="InterPro"/>
</dbReference>
<dbReference type="Gene3D" id="3.90.1150.10">
    <property type="entry name" value="Aspartate Aminotransferase, domain 1"/>
    <property type="match status" value="1"/>
</dbReference>
<comment type="similarity">
    <text evidence="1">In the C-terminal section; belongs to the class-I pyridoxal-phosphate-dependent aminotransferase family.</text>
</comment>
<dbReference type="SUPFAM" id="SSF46785">
    <property type="entry name" value="Winged helix' DNA-binding domain"/>
    <property type="match status" value="1"/>
</dbReference>
<name>A0A9Q9CP81_9FIRM</name>
<dbReference type="InterPro" id="IPR004839">
    <property type="entry name" value="Aminotransferase_I/II_large"/>
</dbReference>
<dbReference type="SUPFAM" id="SSF53383">
    <property type="entry name" value="PLP-dependent transferases"/>
    <property type="match status" value="1"/>
</dbReference>
<dbReference type="EMBL" id="CP071250">
    <property type="protein sequence ID" value="UUF09006.1"/>
    <property type="molecule type" value="Genomic_DNA"/>
</dbReference>
<dbReference type="Gene3D" id="1.10.10.10">
    <property type="entry name" value="Winged helix-like DNA-binding domain superfamily/Winged helix DNA-binding domain"/>
    <property type="match status" value="1"/>
</dbReference>
<sequence length="487" mass="55262">MLPVPIQLDKNNANPMYMQLANQITQMIHQKQLVANTPLPSIRKLASHLGVNTVTIVSAYKQLETNGLVQAKKGSGYFIIEKSPKTSTHVLDIPMKQMTQQQIHLRANEINFASATPDPSIFPITAFKNYLNIVLDRDQGYAFGYHESNGYEPLRESLSHYMKRHHMINIAPEYIQIVSGAQQGIDIIGKVLLNAGDTIIVENPTYTGALAAFKSRGVLIKEVSLEQDGLNLEELEHLLQTHHPKLLYLMSKFQNPSTISYSEEKLRRIIKLAEQYDFYIVEDDSMAEICYDSSIAKPNFISLDTYHRVVYIKSFSKLMMPGLRIGFIAVPPQLSTLIMNAKHHTDISSSGLIQRTVDLYLREGDWDQHIEQMKAIYKRKYTLMLNGLNSLKKYGISFLEPNGGLHFWIKLPSYIQSKDFCKACQRQSLLIMPGSIFNASQDTSTEQYIRLSFAACSEEQIVQGISILEQILDSFNLPKKMTILPLI</sequence>
<evidence type="ECO:0000256" key="2">
    <source>
        <dbReference type="ARBA" id="ARBA00022898"/>
    </source>
</evidence>
<dbReference type="GO" id="GO:0030170">
    <property type="term" value="F:pyridoxal phosphate binding"/>
    <property type="evidence" value="ECO:0007669"/>
    <property type="project" value="InterPro"/>
</dbReference>
<dbReference type="InterPro" id="IPR015421">
    <property type="entry name" value="PyrdxlP-dep_Trfase_major"/>
</dbReference>
<dbReference type="Pfam" id="PF00392">
    <property type="entry name" value="GntR"/>
    <property type="match status" value="1"/>
</dbReference>
<evidence type="ECO:0000313" key="7">
    <source>
        <dbReference type="EMBL" id="UUF09006.1"/>
    </source>
</evidence>
<dbReference type="InterPro" id="IPR036390">
    <property type="entry name" value="WH_DNA-bd_sf"/>
</dbReference>
<evidence type="ECO:0000256" key="1">
    <source>
        <dbReference type="ARBA" id="ARBA00005384"/>
    </source>
</evidence>
<gene>
    <name evidence="7" type="ORF">J0J70_03100</name>
</gene>
<organism evidence="7 8">
    <name type="scientific">Turicibacter bilis</name>
    <dbReference type="NCBI Taxonomy" id="2735723"/>
    <lineage>
        <taxon>Bacteria</taxon>
        <taxon>Bacillati</taxon>
        <taxon>Bacillota</taxon>
        <taxon>Erysipelotrichia</taxon>
        <taxon>Erysipelotrichales</taxon>
        <taxon>Turicibacteraceae</taxon>
        <taxon>Turicibacter</taxon>
    </lineage>
</organism>
<evidence type="ECO:0000256" key="3">
    <source>
        <dbReference type="ARBA" id="ARBA00023015"/>
    </source>
</evidence>
<feature type="domain" description="HTH gntR-type" evidence="6">
    <location>
        <begin position="14"/>
        <end position="82"/>
    </location>
</feature>
<dbReference type="InterPro" id="IPR051446">
    <property type="entry name" value="HTH_trans_reg/aminotransferase"/>
</dbReference>
<evidence type="ECO:0000256" key="5">
    <source>
        <dbReference type="ARBA" id="ARBA00023163"/>
    </source>
</evidence>
<accession>A0A9Q9CP81</accession>
<keyword evidence="5" id="KW-0804">Transcription</keyword>
<dbReference type="InterPro" id="IPR036388">
    <property type="entry name" value="WH-like_DNA-bd_sf"/>
</dbReference>
<dbReference type="GO" id="GO:0008483">
    <property type="term" value="F:transaminase activity"/>
    <property type="evidence" value="ECO:0007669"/>
    <property type="project" value="UniProtKB-KW"/>
</dbReference>
<evidence type="ECO:0000259" key="6">
    <source>
        <dbReference type="PROSITE" id="PS50949"/>
    </source>
</evidence>
<dbReference type="CDD" id="cd00609">
    <property type="entry name" value="AAT_like"/>
    <property type="match status" value="1"/>
</dbReference>
<dbReference type="GO" id="GO:0003677">
    <property type="term" value="F:DNA binding"/>
    <property type="evidence" value="ECO:0007669"/>
    <property type="project" value="UniProtKB-KW"/>
</dbReference>
<evidence type="ECO:0000313" key="8">
    <source>
        <dbReference type="Proteomes" id="UP001058072"/>
    </source>
</evidence>
<keyword evidence="4" id="KW-0238">DNA-binding</keyword>
<keyword evidence="2" id="KW-0663">Pyridoxal phosphate</keyword>
<dbReference type="Proteomes" id="UP001058072">
    <property type="component" value="Chromosome"/>
</dbReference>
<evidence type="ECO:0000256" key="4">
    <source>
        <dbReference type="ARBA" id="ARBA00023125"/>
    </source>
</evidence>
<dbReference type="SMART" id="SM00345">
    <property type="entry name" value="HTH_GNTR"/>
    <property type="match status" value="1"/>
</dbReference>
<dbReference type="PANTHER" id="PTHR46577">
    <property type="entry name" value="HTH-TYPE TRANSCRIPTIONAL REGULATORY PROTEIN GABR"/>
    <property type="match status" value="1"/>
</dbReference>
<dbReference type="PROSITE" id="PS50949">
    <property type="entry name" value="HTH_GNTR"/>
    <property type="match status" value="1"/>
</dbReference>
<dbReference type="Gene3D" id="3.40.640.10">
    <property type="entry name" value="Type I PLP-dependent aspartate aminotransferase-like (Major domain)"/>
    <property type="match status" value="1"/>
</dbReference>
<dbReference type="InterPro" id="IPR000524">
    <property type="entry name" value="Tscrpt_reg_HTH_GntR"/>
</dbReference>
<dbReference type="AlphaFoldDB" id="A0A9Q9CP81"/>
<dbReference type="Pfam" id="PF00155">
    <property type="entry name" value="Aminotran_1_2"/>
    <property type="match status" value="1"/>
</dbReference>
<dbReference type="RefSeq" id="WP_212724405.1">
    <property type="nucleotide sequence ID" value="NZ_CP071250.1"/>
</dbReference>